<evidence type="ECO:0000256" key="2">
    <source>
        <dbReference type="ARBA" id="ARBA00023125"/>
    </source>
</evidence>
<dbReference type="InterPro" id="IPR027434">
    <property type="entry name" value="Homing_endonucl"/>
</dbReference>
<dbReference type="NCBIfam" id="TIGR00647">
    <property type="entry name" value="DNA_bind_WhiA"/>
    <property type="match status" value="1"/>
</dbReference>
<dbReference type="InterPro" id="IPR018478">
    <property type="entry name" value="Sporu_reg_WhiA_N_dom"/>
</dbReference>
<dbReference type="Gene3D" id="3.10.28.10">
    <property type="entry name" value="Homing endonucleases"/>
    <property type="match status" value="1"/>
</dbReference>
<comment type="function">
    <text evidence="4">Involved in cell division and chromosome segregation.</text>
</comment>
<dbReference type="GO" id="GO:0043937">
    <property type="term" value="P:regulation of sporulation"/>
    <property type="evidence" value="ECO:0007669"/>
    <property type="project" value="InterPro"/>
</dbReference>
<dbReference type="Pfam" id="PF14527">
    <property type="entry name" value="LAGLIDADG_WhiA"/>
    <property type="match status" value="1"/>
</dbReference>
<dbReference type="AlphaFoldDB" id="A0A3F3H0A6"/>
<organism evidence="7">
    <name type="scientific">Fructobacillus tropaeoli</name>
    <dbReference type="NCBI Taxonomy" id="709323"/>
    <lineage>
        <taxon>Bacteria</taxon>
        <taxon>Bacillati</taxon>
        <taxon>Bacillota</taxon>
        <taxon>Bacilli</taxon>
        <taxon>Lactobacillales</taxon>
        <taxon>Lactobacillaceae</taxon>
        <taxon>Fructobacillus</taxon>
    </lineage>
</organism>
<evidence type="ECO:0000313" key="8">
    <source>
        <dbReference type="Proteomes" id="UP001314262"/>
    </source>
</evidence>
<dbReference type="PROSITE" id="PS50819">
    <property type="entry name" value="INTEIN_ENDONUCLEASE"/>
    <property type="match status" value="1"/>
</dbReference>
<evidence type="ECO:0000259" key="5">
    <source>
        <dbReference type="PROSITE" id="PS50819"/>
    </source>
</evidence>
<name>A0A3F3H0A6_9LACO</name>
<reference evidence="6 8" key="2">
    <citation type="submission" date="2023-10" db="EMBL/GenBank/DDBJ databases">
        <authorList>
            <person name="Botero Cardona J."/>
        </authorList>
    </citation>
    <scope>NUCLEOTIDE SEQUENCE [LARGE SCALE GENOMIC DNA]</scope>
    <source>
        <strain evidence="6 8">R-53137</strain>
    </source>
</reference>
<dbReference type="Proteomes" id="UP000064514">
    <property type="component" value="Unassembled WGS sequence"/>
</dbReference>
<dbReference type="GO" id="GO:0051301">
    <property type="term" value="P:cell division"/>
    <property type="evidence" value="ECO:0007669"/>
    <property type="project" value="UniProtKB-UniRule"/>
</dbReference>
<dbReference type="HAMAP" id="MF_01420">
    <property type="entry name" value="HTH_type_WhiA"/>
    <property type="match status" value="1"/>
</dbReference>
<dbReference type="EMBL" id="DF968083">
    <property type="protein sequence ID" value="GAP04581.1"/>
    <property type="molecule type" value="Genomic_DNA"/>
</dbReference>
<dbReference type="EMBL" id="CAUZLT010000004">
    <property type="protein sequence ID" value="CAK1246005.1"/>
    <property type="molecule type" value="Genomic_DNA"/>
</dbReference>
<dbReference type="STRING" id="709323.GCA_001047135_01134"/>
<dbReference type="PANTHER" id="PTHR37307">
    <property type="entry name" value="CELL DIVISION PROTEIN WHIA-RELATED"/>
    <property type="match status" value="1"/>
</dbReference>
<dbReference type="InterPro" id="IPR003802">
    <property type="entry name" value="Sporulation_regulator_WhiA"/>
</dbReference>
<dbReference type="PANTHER" id="PTHR37307:SF1">
    <property type="entry name" value="CELL DIVISION PROTEIN WHIA-RELATED"/>
    <property type="match status" value="1"/>
</dbReference>
<evidence type="ECO:0000313" key="6">
    <source>
        <dbReference type="EMBL" id="CAK1246005.1"/>
    </source>
</evidence>
<keyword evidence="2 4" id="KW-0238">DNA-binding</keyword>
<evidence type="ECO:0000256" key="4">
    <source>
        <dbReference type="HAMAP-Rule" id="MF_01420"/>
    </source>
</evidence>
<dbReference type="InterPro" id="IPR004042">
    <property type="entry name" value="Intein_endonuc_central"/>
</dbReference>
<sequence length="314" mass="34769">MSYAAEVKKELTGRTVSDDAAKSELAALLQMNGASSWGIEQEVRVQTENPAIARRIYTLIKQIYPTAVVEVQVNQRAALSDRKKLLVVLQSQVEQILKELGVDPLGIDQEVPAWLLNSQKKQQAFLRGAFLAAGSVNSPEKANYHLEIYTGHEELAEQLVALMTNFDLQVKVTPRHSGYIVYMKRAEKIVDFLKLIGAVQTMLHFADIRIARDTRNSVNRMNNADVANMQRTAVAANSQVQAILTIQKEIGDLDELPAKLADFARARLDHPDGSLAEIGDILEISKSGANHRMRKLAKLADLIQSGGDFDLDNI</sequence>
<dbReference type="GO" id="GO:0004519">
    <property type="term" value="F:endonuclease activity"/>
    <property type="evidence" value="ECO:0007669"/>
    <property type="project" value="InterPro"/>
</dbReference>
<accession>A0A3F3H0A6</accession>
<dbReference type="GO" id="GO:0003677">
    <property type="term" value="F:DNA binding"/>
    <property type="evidence" value="ECO:0007669"/>
    <property type="project" value="UniProtKB-UniRule"/>
</dbReference>
<dbReference type="RefSeq" id="WP_059393959.1">
    <property type="nucleotide sequence ID" value="NZ_BOJU01000004.1"/>
</dbReference>
<dbReference type="SUPFAM" id="SSF55608">
    <property type="entry name" value="Homing endonucleases"/>
    <property type="match status" value="1"/>
</dbReference>
<protein>
    <recommendedName>
        <fullName evidence="4">Probable cell division protein WhiA</fullName>
    </recommendedName>
</protein>
<keyword evidence="8" id="KW-1185">Reference proteome</keyword>
<proteinExistence type="inferred from homology"/>
<comment type="similarity">
    <text evidence="4">Belongs to the WhiA family.</text>
</comment>
<evidence type="ECO:0000256" key="1">
    <source>
        <dbReference type="ARBA" id="ARBA00022618"/>
    </source>
</evidence>
<reference evidence="7" key="1">
    <citation type="journal article" date="2015" name="BMC Genomics">
        <title>Comparative genomics of Fructobacillus spp. and Leuconostoc spp. reveals niche-specific evolution of Fructobacillus spp.</title>
        <authorList>
            <person name="Endo A."/>
            <person name="Tanizawa Y."/>
            <person name="Tanaka N."/>
            <person name="Maeno S."/>
            <person name="Kumar H."/>
            <person name="Shiwa Y."/>
            <person name="Okada S."/>
            <person name="Yoshikawa H."/>
            <person name="Dicks L."/>
            <person name="Nakagawa J."/>
            <person name="Arita M."/>
        </authorList>
    </citation>
    <scope>NUCLEOTIDE SEQUENCE [LARGE SCALE GENOMIC DNA]</scope>
    <source>
        <strain evidence="7">F214-1</strain>
    </source>
</reference>
<dbReference type="Pfam" id="PF02650">
    <property type="entry name" value="HTH_WhiA"/>
    <property type="match status" value="1"/>
</dbReference>
<keyword evidence="3 4" id="KW-0131">Cell cycle</keyword>
<evidence type="ECO:0000256" key="3">
    <source>
        <dbReference type="ARBA" id="ARBA00023306"/>
    </source>
</evidence>
<dbReference type="Pfam" id="PF10298">
    <property type="entry name" value="WhiA_N"/>
    <property type="match status" value="1"/>
</dbReference>
<feature type="domain" description="DOD-type homing endonuclease" evidence="5">
    <location>
        <begin position="25"/>
        <end position="168"/>
    </location>
</feature>
<dbReference type="InterPro" id="IPR023054">
    <property type="entry name" value="Sporulation_regulator_WhiA_C"/>
</dbReference>
<gene>
    <name evidence="4 7" type="primary">whiA</name>
    <name evidence="7" type="ORF">FTRO_0060370</name>
    <name evidence="6" type="ORF">R53137_KAKDMLNK_01051</name>
</gene>
<dbReference type="InterPro" id="IPR039518">
    <property type="entry name" value="WhiA_LAGLIDADG_dom"/>
</dbReference>
<keyword evidence="1 4" id="KW-0132">Cell division</keyword>
<dbReference type="Proteomes" id="UP001314262">
    <property type="component" value="Unassembled WGS sequence"/>
</dbReference>
<evidence type="ECO:0000313" key="7">
    <source>
        <dbReference type="EMBL" id="GAP04581.1"/>
    </source>
</evidence>